<dbReference type="InterPro" id="IPR011066">
    <property type="entry name" value="MscS_channel_C_sf"/>
</dbReference>
<evidence type="ECO:0000313" key="8">
    <source>
        <dbReference type="EMBL" id="GAA3032295.1"/>
    </source>
</evidence>
<dbReference type="Proteomes" id="UP001501035">
    <property type="component" value="Unassembled WGS sequence"/>
</dbReference>
<keyword evidence="9" id="KW-1185">Reference proteome</keyword>
<feature type="domain" description="Mechanosensitive ion channel MscS" evidence="7">
    <location>
        <begin position="119"/>
        <end position="188"/>
    </location>
</feature>
<evidence type="ECO:0000256" key="4">
    <source>
        <dbReference type="ARBA" id="ARBA00022989"/>
    </source>
</evidence>
<feature type="transmembrane region" description="Helical" evidence="6">
    <location>
        <begin position="12"/>
        <end position="34"/>
    </location>
</feature>
<dbReference type="InterPro" id="IPR045276">
    <property type="entry name" value="YbiO_bact"/>
</dbReference>
<reference evidence="9" key="1">
    <citation type="journal article" date="2019" name="Int. J. Syst. Evol. Microbiol.">
        <title>The Global Catalogue of Microorganisms (GCM) 10K type strain sequencing project: providing services to taxonomists for standard genome sequencing and annotation.</title>
        <authorList>
            <consortium name="The Broad Institute Genomics Platform"/>
            <consortium name="The Broad Institute Genome Sequencing Center for Infectious Disease"/>
            <person name="Wu L."/>
            <person name="Ma J."/>
        </authorList>
    </citation>
    <scope>NUCLEOTIDE SEQUENCE [LARGE SCALE GENOMIC DNA]</scope>
    <source>
        <strain evidence="9">JCM 14234</strain>
    </source>
</reference>
<feature type="transmembrane region" description="Helical" evidence="6">
    <location>
        <begin position="73"/>
        <end position="92"/>
    </location>
</feature>
<dbReference type="InterPro" id="IPR023408">
    <property type="entry name" value="MscS_beta-dom_sf"/>
</dbReference>
<evidence type="ECO:0000256" key="2">
    <source>
        <dbReference type="ARBA" id="ARBA00022475"/>
    </source>
</evidence>
<evidence type="ECO:0000256" key="5">
    <source>
        <dbReference type="ARBA" id="ARBA00023136"/>
    </source>
</evidence>
<dbReference type="Pfam" id="PF00924">
    <property type="entry name" value="MS_channel_2nd"/>
    <property type="match status" value="1"/>
</dbReference>
<accession>A0ABP6L6L9</accession>
<dbReference type="Gene3D" id="1.10.287.1260">
    <property type="match status" value="1"/>
</dbReference>
<evidence type="ECO:0000256" key="3">
    <source>
        <dbReference type="ARBA" id="ARBA00022692"/>
    </source>
</evidence>
<dbReference type="Gene3D" id="3.30.70.100">
    <property type="match status" value="1"/>
</dbReference>
<dbReference type="Gene3D" id="2.30.30.60">
    <property type="match status" value="1"/>
</dbReference>
<keyword evidence="3 6" id="KW-0812">Transmembrane</keyword>
<keyword evidence="2" id="KW-1003">Cell membrane</keyword>
<keyword evidence="4 6" id="KW-1133">Transmembrane helix</keyword>
<dbReference type="InterPro" id="IPR010920">
    <property type="entry name" value="LSM_dom_sf"/>
</dbReference>
<dbReference type="RefSeq" id="WP_290704524.1">
    <property type="nucleotide sequence ID" value="NZ_BAAAVS010000019.1"/>
</dbReference>
<gene>
    <name evidence="8" type="ORF">GCM10010528_11860</name>
</gene>
<name>A0ABP6L6L9_9ACTN</name>
<dbReference type="PANTHER" id="PTHR30460:SF0">
    <property type="entry name" value="MODERATE CONDUCTANCE MECHANOSENSITIVE CHANNEL YBIO"/>
    <property type="match status" value="1"/>
</dbReference>
<sequence length="294" mass="31784">MQHVAARALERVWHWLGAAGLPIALWIIGGILVAQFAGWTLARFEHQVTRTAGGGDVVVLAERAKHLRAVLQVVRWTIVSAIAFIVGIRVLALLGVPVAGLVGPGAVVGAAVGFGAQRVVQDLLAGFFIVTEKQYGYGDLVRLILPSAVEKEGHVEDISLRVTRLRATDGELITVPNGQIVAAVNQSRDWARAVVDIDFAANTDLTIVENHLVKAGDDFHADERFTALLQDSPAPLGVVAMADHTYTVRIVARTVPGRQFEVSRDLRVYLIEALRKDGVNVQSGYNPDTPDDEE</sequence>
<evidence type="ECO:0000313" key="9">
    <source>
        <dbReference type="Proteomes" id="UP001501035"/>
    </source>
</evidence>
<feature type="transmembrane region" description="Helical" evidence="6">
    <location>
        <begin position="98"/>
        <end position="116"/>
    </location>
</feature>
<dbReference type="SUPFAM" id="SSF82689">
    <property type="entry name" value="Mechanosensitive channel protein MscS (YggB), C-terminal domain"/>
    <property type="match status" value="1"/>
</dbReference>
<proteinExistence type="predicted"/>
<evidence type="ECO:0000259" key="7">
    <source>
        <dbReference type="Pfam" id="PF00924"/>
    </source>
</evidence>
<keyword evidence="5 6" id="KW-0472">Membrane</keyword>
<comment type="caution">
    <text evidence="8">The sequence shown here is derived from an EMBL/GenBank/DDBJ whole genome shotgun (WGS) entry which is preliminary data.</text>
</comment>
<dbReference type="InterPro" id="IPR006685">
    <property type="entry name" value="MscS_channel_2nd"/>
</dbReference>
<comment type="subcellular location">
    <subcellularLocation>
        <location evidence="1">Cell membrane</location>
        <topology evidence="1">Multi-pass membrane protein</topology>
    </subcellularLocation>
</comment>
<dbReference type="PANTHER" id="PTHR30460">
    <property type="entry name" value="MODERATE CONDUCTANCE MECHANOSENSITIVE CHANNEL YBIO"/>
    <property type="match status" value="1"/>
</dbReference>
<protein>
    <submittedName>
        <fullName evidence="8">Mechanosensitive ion channel family protein</fullName>
    </submittedName>
</protein>
<dbReference type="EMBL" id="BAAAVS010000019">
    <property type="protein sequence ID" value="GAA3032295.1"/>
    <property type="molecule type" value="Genomic_DNA"/>
</dbReference>
<evidence type="ECO:0000256" key="6">
    <source>
        <dbReference type="SAM" id="Phobius"/>
    </source>
</evidence>
<organism evidence="8 9">
    <name type="scientific">Gordonia defluvii</name>
    <dbReference type="NCBI Taxonomy" id="283718"/>
    <lineage>
        <taxon>Bacteria</taxon>
        <taxon>Bacillati</taxon>
        <taxon>Actinomycetota</taxon>
        <taxon>Actinomycetes</taxon>
        <taxon>Mycobacteriales</taxon>
        <taxon>Gordoniaceae</taxon>
        <taxon>Gordonia</taxon>
    </lineage>
</organism>
<dbReference type="SUPFAM" id="SSF50182">
    <property type="entry name" value="Sm-like ribonucleoproteins"/>
    <property type="match status" value="1"/>
</dbReference>
<evidence type="ECO:0000256" key="1">
    <source>
        <dbReference type="ARBA" id="ARBA00004651"/>
    </source>
</evidence>